<dbReference type="PANTHER" id="PTHR30136">
    <property type="entry name" value="HELIX-TURN-HELIX TRANSCRIPTIONAL REGULATOR, ICLR FAMILY"/>
    <property type="match status" value="1"/>
</dbReference>
<feature type="domain" description="IclR-ED" evidence="5">
    <location>
        <begin position="63"/>
        <end position="243"/>
    </location>
</feature>
<evidence type="ECO:0000259" key="4">
    <source>
        <dbReference type="PROSITE" id="PS51077"/>
    </source>
</evidence>
<evidence type="ECO:0000256" key="1">
    <source>
        <dbReference type="ARBA" id="ARBA00023015"/>
    </source>
</evidence>
<gene>
    <name evidence="6" type="ORF">F9L04_24125</name>
</gene>
<dbReference type="InterPro" id="IPR050707">
    <property type="entry name" value="HTH_MetabolicPath_Reg"/>
</dbReference>
<evidence type="ECO:0000313" key="7">
    <source>
        <dbReference type="Proteomes" id="UP000481876"/>
    </source>
</evidence>
<keyword evidence="3" id="KW-0804">Transcription</keyword>
<dbReference type="Pfam" id="PF09339">
    <property type="entry name" value="HTH_IclR"/>
    <property type="match status" value="1"/>
</dbReference>
<dbReference type="AlphaFoldDB" id="A0A6L3Z071"/>
<organism evidence="6 7">
    <name type="scientific">Brucella anthropi</name>
    <name type="common">Ochrobactrum anthropi</name>
    <dbReference type="NCBI Taxonomy" id="529"/>
    <lineage>
        <taxon>Bacteria</taxon>
        <taxon>Pseudomonadati</taxon>
        <taxon>Pseudomonadota</taxon>
        <taxon>Alphaproteobacteria</taxon>
        <taxon>Hyphomicrobiales</taxon>
        <taxon>Brucellaceae</taxon>
        <taxon>Brucella/Ochrobactrum group</taxon>
        <taxon>Brucella</taxon>
    </lineage>
</organism>
<dbReference type="Pfam" id="PF01614">
    <property type="entry name" value="IclR_C"/>
    <property type="match status" value="1"/>
</dbReference>
<dbReference type="GO" id="GO:0003677">
    <property type="term" value="F:DNA binding"/>
    <property type="evidence" value="ECO:0007669"/>
    <property type="project" value="UniProtKB-KW"/>
</dbReference>
<keyword evidence="1" id="KW-0805">Transcription regulation</keyword>
<dbReference type="Proteomes" id="UP000481876">
    <property type="component" value="Unassembled WGS sequence"/>
</dbReference>
<dbReference type="InterPro" id="IPR036388">
    <property type="entry name" value="WH-like_DNA-bd_sf"/>
</dbReference>
<comment type="caution">
    <text evidence="6">The sequence shown here is derived from an EMBL/GenBank/DDBJ whole genome shotgun (WGS) entry which is preliminary data.</text>
</comment>
<accession>A0A6L3Z071</accession>
<dbReference type="EMBL" id="WBWS01000039">
    <property type="protein sequence ID" value="KAB2759871.1"/>
    <property type="molecule type" value="Genomic_DNA"/>
</dbReference>
<dbReference type="GO" id="GO:0003700">
    <property type="term" value="F:DNA-binding transcription factor activity"/>
    <property type="evidence" value="ECO:0007669"/>
    <property type="project" value="TreeGrafter"/>
</dbReference>
<reference evidence="6 7" key="1">
    <citation type="submission" date="2019-09" db="EMBL/GenBank/DDBJ databases">
        <title>Taxonomic organization of the family Brucellaceae based on a phylogenomic approach.</title>
        <authorList>
            <person name="Leclercq S."/>
            <person name="Cloeckaert A."/>
            <person name="Zygmunt M.S."/>
        </authorList>
    </citation>
    <scope>NUCLEOTIDE SEQUENCE [LARGE SCALE GENOMIC DNA]</scope>
    <source>
        <strain evidence="6 7">LMG 3313</strain>
    </source>
</reference>
<evidence type="ECO:0000256" key="3">
    <source>
        <dbReference type="ARBA" id="ARBA00023163"/>
    </source>
</evidence>
<evidence type="ECO:0000256" key="2">
    <source>
        <dbReference type="ARBA" id="ARBA00023125"/>
    </source>
</evidence>
<dbReference type="InterPro" id="IPR014757">
    <property type="entry name" value="Tscrpt_reg_IclR_C"/>
</dbReference>
<dbReference type="Gene3D" id="1.10.10.10">
    <property type="entry name" value="Winged helix-like DNA-binding domain superfamily/Winged helix DNA-binding domain"/>
    <property type="match status" value="1"/>
</dbReference>
<dbReference type="SUPFAM" id="SSF55781">
    <property type="entry name" value="GAF domain-like"/>
    <property type="match status" value="1"/>
</dbReference>
<dbReference type="SUPFAM" id="SSF46785">
    <property type="entry name" value="Winged helix' DNA-binding domain"/>
    <property type="match status" value="1"/>
</dbReference>
<dbReference type="InterPro" id="IPR029016">
    <property type="entry name" value="GAF-like_dom_sf"/>
</dbReference>
<dbReference type="InterPro" id="IPR005471">
    <property type="entry name" value="Tscrpt_reg_IclR_N"/>
</dbReference>
<keyword evidence="2" id="KW-0238">DNA-binding</keyword>
<protein>
    <submittedName>
        <fullName evidence="6">Helix-turn-helix domain-containing protein</fullName>
    </submittedName>
</protein>
<sequence>MAGLDRFVEILRLFDERKPDWTIQEMASAAKVPASTVYRTVRELVGQGFLDPSIEAHYRLGAAIIEFDRRLRISDPLIREGDPMLAEVLDAVQVPCVAVLARLYRDQVICVAGHRTPNSVVQTSYERGRPMPLLRGATSKTILAQLPKARLAKVVKAAGHDRALKDDMIAGLATIRRQGYAITRSEVDTGLVGIAVPVSCPEAAINASMSLIVRAVDSSESIERRLLMTLTPVADMLSRKLRDGLSSSDNTAD</sequence>
<dbReference type="PROSITE" id="PS51077">
    <property type="entry name" value="HTH_ICLR"/>
    <property type="match status" value="1"/>
</dbReference>
<evidence type="ECO:0000313" key="6">
    <source>
        <dbReference type="EMBL" id="KAB2759871.1"/>
    </source>
</evidence>
<evidence type="ECO:0000259" key="5">
    <source>
        <dbReference type="PROSITE" id="PS51078"/>
    </source>
</evidence>
<name>A0A6L3Z071_BRUAN</name>
<proteinExistence type="predicted"/>
<dbReference type="PROSITE" id="PS51078">
    <property type="entry name" value="ICLR_ED"/>
    <property type="match status" value="1"/>
</dbReference>
<dbReference type="PANTHER" id="PTHR30136:SF24">
    <property type="entry name" value="HTH-TYPE TRANSCRIPTIONAL REPRESSOR ALLR"/>
    <property type="match status" value="1"/>
</dbReference>
<dbReference type="SMART" id="SM00346">
    <property type="entry name" value="HTH_ICLR"/>
    <property type="match status" value="1"/>
</dbReference>
<dbReference type="RefSeq" id="WP_151664413.1">
    <property type="nucleotide sequence ID" value="NZ_WBWS01000039.1"/>
</dbReference>
<feature type="domain" description="HTH iclR-type" evidence="4">
    <location>
        <begin position="1"/>
        <end position="62"/>
    </location>
</feature>
<dbReference type="InterPro" id="IPR036390">
    <property type="entry name" value="WH_DNA-bd_sf"/>
</dbReference>
<dbReference type="Gene3D" id="3.30.450.40">
    <property type="match status" value="1"/>
</dbReference>
<dbReference type="GO" id="GO:0045892">
    <property type="term" value="P:negative regulation of DNA-templated transcription"/>
    <property type="evidence" value="ECO:0007669"/>
    <property type="project" value="TreeGrafter"/>
</dbReference>